<evidence type="ECO:0000256" key="1">
    <source>
        <dbReference type="SAM" id="MobiDB-lite"/>
    </source>
</evidence>
<comment type="caution">
    <text evidence="2">The sequence shown here is derived from an EMBL/GenBank/DDBJ whole genome shotgun (WGS) entry which is preliminary data.</text>
</comment>
<dbReference type="GO" id="GO:0005975">
    <property type="term" value="P:carbohydrate metabolic process"/>
    <property type="evidence" value="ECO:0007669"/>
    <property type="project" value="InterPro"/>
</dbReference>
<evidence type="ECO:0000313" key="3">
    <source>
        <dbReference type="Proteomes" id="UP000606730"/>
    </source>
</evidence>
<reference evidence="2" key="2">
    <citation type="submission" date="2020-09" db="EMBL/GenBank/DDBJ databases">
        <authorList>
            <person name="Sun Q."/>
            <person name="Zhou Y."/>
        </authorList>
    </citation>
    <scope>NUCLEOTIDE SEQUENCE</scope>
    <source>
        <strain evidence="2">CGMCC 1.16012</strain>
    </source>
</reference>
<dbReference type="InterPro" id="IPR011330">
    <property type="entry name" value="Glyco_hydro/deAcase_b/a-brl"/>
</dbReference>
<protein>
    <recommendedName>
        <fullName evidence="4">Divergent polysaccharide deacetylase</fullName>
    </recommendedName>
</protein>
<feature type="compositionally biased region" description="Polar residues" evidence="1">
    <location>
        <begin position="72"/>
        <end position="82"/>
    </location>
</feature>
<proteinExistence type="predicted"/>
<evidence type="ECO:0000313" key="2">
    <source>
        <dbReference type="EMBL" id="GGE41787.1"/>
    </source>
</evidence>
<dbReference type="AlphaFoldDB" id="A0A917AD97"/>
<feature type="compositionally biased region" description="Pro residues" evidence="1">
    <location>
        <begin position="154"/>
        <end position="169"/>
    </location>
</feature>
<dbReference type="OrthoDB" id="7658418at2"/>
<dbReference type="InterPro" id="IPR006837">
    <property type="entry name" value="Divergent_DAC"/>
</dbReference>
<feature type="compositionally biased region" description="Acidic residues" evidence="1">
    <location>
        <begin position="193"/>
        <end position="217"/>
    </location>
</feature>
<reference evidence="2" key="1">
    <citation type="journal article" date="2014" name="Int. J. Syst. Evol. Microbiol.">
        <title>Complete genome sequence of Corynebacterium casei LMG S-19264T (=DSM 44701T), isolated from a smear-ripened cheese.</title>
        <authorList>
            <consortium name="US DOE Joint Genome Institute (JGI-PGF)"/>
            <person name="Walter F."/>
            <person name="Albersmeier A."/>
            <person name="Kalinowski J."/>
            <person name="Ruckert C."/>
        </authorList>
    </citation>
    <scope>NUCLEOTIDE SEQUENCE</scope>
    <source>
        <strain evidence="2">CGMCC 1.16012</strain>
    </source>
</reference>
<dbReference type="Pfam" id="PF04748">
    <property type="entry name" value="Polysacc_deac_2"/>
    <property type="match status" value="1"/>
</dbReference>
<gene>
    <name evidence="2" type="ORF">GCM10011517_06750</name>
</gene>
<dbReference type="Gene3D" id="3.20.20.370">
    <property type="entry name" value="Glycoside hydrolase/deacetylase"/>
    <property type="match status" value="1"/>
</dbReference>
<evidence type="ECO:0008006" key="4">
    <source>
        <dbReference type="Google" id="ProtNLM"/>
    </source>
</evidence>
<organism evidence="2 3">
    <name type="scientific">Actibacterium pelagium</name>
    <dbReference type="NCBI Taxonomy" id="2029103"/>
    <lineage>
        <taxon>Bacteria</taxon>
        <taxon>Pseudomonadati</taxon>
        <taxon>Pseudomonadota</taxon>
        <taxon>Alphaproteobacteria</taxon>
        <taxon>Rhodobacterales</taxon>
        <taxon>Roseobacteraceae</taxon>
        <taxon>Actibacterium</taxon>
    </lineage>
</organism>
<dbReference type="Proteomes" id="UP000606730">
    <property type="component" value="Unassembled WGS sequence"/>
</dbReference>
<feature type="region of interest" description="Disordered" evidence="1">
    <location>
        <begin position="53"/>
        <end position="102"/>
    </location>
</feature>
<dbReference type="SUPFAM" id="SSF88713">
    <property type="entry name" value="Glycoside hydrolase/deacetylase"/>
    <property type="match status" value="1"/>
</dbReference>
<feature type="region of interest" description="Disordered" evidence="1">
    <location>
        <begin position="124"/>
        <end position="229"/>
    </location>
</feature>
<sequence length="481" mass="49415">MGKGFLGGVIMGLIVSLCFLLIISSVSPLRTITRAPAPASDASPLPVQGQAETLTAQSVTVEPAEDPEPTPERSTGVQSTVELGTGSAFGQPEAEPEITIEPAQLPEADDEAPLANTESVAVPTVNDAVEEQSEGGAPSVEAAPGNTLTNEPALPSPAVPAPQAPPAPESPVVLPDVTDLVVATPAPAASEPVEAEAESAPEAETPVEESPASEEEQSAAPQEAEEPKVAVNRLPSVGAEAEPEATEEAEPVVAEVFTRALDANAEEFEIAADIPLLAVVLRDVGQGGVALPAWKDVRMPITFAVDPTQEGAAEQAQAYRDAGYEVVLLATELPSTGVSGDVAGTVAEYMAKVPSTVALMPEMEKTISRPVMRQLVEAAATTGHGLVTSGKGLVRPEQLAEGTNVPVVSVSRVLDAEGDDAAKQRFALNKAVFDASQNGAAVVYAHTHPWTYVTLLEWALSGSTSSGVQAVPLSAVLKAVE</sequence>
<dbReference type="EMBL" id="BMKN01000001">
    <property type="protein sequence ID" value="GGE41787.1"/>
    <property type="molecule type" value="Genomic_DNA"/>
</dbReference>
<feature type="compositionally biased region" description="Low complexity" evidence="1">
    <location>
        <begin position="170"/>
        <end position="192"/>
    </location>
</feature>
<keyword evidence="3" id="KW-1185">Reference proteome</keyword>
<dbReference type="RefSeq" id="WP_158221913.1">
    <property type="nucleotide sequence ID" value="NZ_BMKN01000001.1"/>
</dbReference>
<accession>A0A917AD97</accession>
<name>A0A917AD97_9RHOB</name>